<evidence type="ECO:0008006" key="3">
    <source>
        <dbReference type="Google" id="ProtNLM"/>
    </source>
</evidence>
<dbReference type="PATRIC" id="fig|135826.4.peg.2508"/>
<organism evidence="1 2">
    <name type="scientific">Jeotgalibacillus alimentarius</name>
    <dbReference type="NCBI Taxonomy" id="135826"/>
    <lineage>
        <taxon>Bacteria</taxon>
        <taxon>Bacillati</taxon>
        <taxon>Bacillota</taxon>
        <taxon>Bacilli</taxon>
        <taxon>Bacillales</taxon>
        <taxon>Caryophanaceae</taxon>
        <taxon>Jeotgalibacillus</taxon>
    </lineage>
</organism>
<dbReference type="RefSeq" id="WP_041123061.1">
    <property type="nucleotide sequence ID" value="NZ_JXRQ01000024.1"/>
</dbReference>
<dbReference type="EMBL" id="JXRQ01000024">
    <property type="protein sequence ID" value="KIL46948.1"/>
    <property type="molecule type" value="Genomic_DNA"/>
</dbReference>
<protein>
    <recommendedName>
        <fullName evidence="3">HTH luxR-type domain-containing protein</fullName>
    </recommendedName>
</protein>
<dbReference type="InterPro" id="IPR036388">
    <property type="entry name" value="WH-like_DNA-bd_sf"/>
</dbReference>
<evidence type="ECO:0000313" key="1">
    <source>
        <dbReference type="EMBL" id="KIL46948.1"/>
    </source>
</evidence>
<name>A0A0C2VSJ3_9BACL</name>
<comment type="caution">
    <text evidence="1">The sequence shown here is derived from an EMBL/GenBank/DDBJ whole genome shotgun (WGS) entry which is preliminary data.</text>
</comment>
<reference evidence="1 2" key="1">
    <citation type="submission" date="2015-01" db="EMBL/GenBank/DDBJ databases">
        <title>Genome sequence of Jeotgalibacillus alimentarius.</title>
        <authorList>
            <person name="Goh K.M."/>
            <person name="Chan K.-G."/>
            <person name="Yaakop A.S."/>
            <person name="Ee R."/>
            <person name="Gan H.M."/>
            <person name="Chan C.S."/>
        </authorList>
    </citation>
    <scope>NUCLEOTIDE SEQUENCE [LARGE SCALE GENOMIC DNA]</scope>
    <source>
        <strain evidence="1 2">YKJ-13</strain>
    </source>
</reference>
<dbReference type="AlphaFoldDB" id="A0A0C2VSJ3"/>
<accession>A0A0C2VSJ3</accession>
<keyword evidence="2" id="KW-1185">Reference proteome</keyword>
<dbReference type="OrthoDB" id="8910390at2"/>
<dbReference type="InterPro" id="IPR013324">
    <property type="entry name" value="RNA_pol_sigma_r3/r4-like"/>
</dbReference>
<evidence type="ECO:0000313" key="2">
    <source>
        <dbReference type="Proteomes" id="UP000031950"/>
    </source>
</evidence>
<sequence>MEKQLTYDQVDTIVEAIQRVHDDLRDYEWMSIKVRKYSSENRSNQSAGDLPAAATAKYGIESSLPKAPYGISDPTFNAAKKQMRVWERHQRYKKKIELIDQSAAALANERERLVIEGILDGLKANELAQELNVSRQTIQEIKRSAVRELAKIMYLD</sequence>
<proteinExistence type="predicted"/>
<dbReference type="Proteomes" id="UP000031950">
    <property type="component" value="Unassembled WGS sequence"/>
</dbReference>
<gene>
    <name evidence="1" type="ORF">KP77_25170</name>
</gene>
<dbReference type="Gene3D" id="1.10.10.10">
    <property type="entry name" value="Winged helix-like DNA-binding domain superfamily/Winged helix DNA-binding domain"/>
    <property type="match status" value="1"/>
</dbReference>
<dbReference type="SUPFAM" id="SSF88659">
    <property type="entry name" value="Sigma3 and sigma4 domains of RNA polymerase sigma factors"/>
    <property type="match status" value="1"/>
</dbReference>
<dbReference type="STRING" id="135826.KP77_25170"/>